<dbReference type="InterPro" id="IPR035959">
    <property type="entry name" value="RutC-like_sf"/>
</dbReference>
<dbReference type="PANTHER" id="PTHR11803:SF58">
    <property type="entry name" value="PROTEIN HMF1-RELATED"/>
    <property type="match status" value="1"/>
</dbReference>
<dbReference type="InterPro" id="IPR006175">
    <property type="entry name" value="YjgF/YER057c/UK114"/>
</dbReference>
<dbReference type="EMBL" id="CP106735">
    <property type="protein sequence ID" value="UXX80747.1"/>
    <property type="molecule type" value="Genomic_DNA"/>
</dbReference>
<sequence>MKKIINTENAPAPIGPYSQSTLAGNTLYVSGQIAIVPGSDQIMLDSIEEETHQVMKNMGAILEAAGTSYSNVVKCSIFVSDMGNFGKINAVYGEYFSSNPPARETVEVSCLPKNVNVEISCIAVL</sequence>
<evidence type="ECO:0000256" key="1">
    <source>
        <dbReference type="ARBA" id="ARBA00010552"/>
    </source>
</evidence>
<dbReference type="Pfam" id="PF01042">
    <property type="entry name" value="Ribonuc_L-PSP"/>
    <property type="match status" value="1"/>
</dbReference>
<comment type="similarity">
    <text evidence="1">Belongs to the RutC family.</text>
</comment>
<name>A0ABY6D3L8_9BACT</name>
<dbReference type="CDD" id="cd00448">
    <property type="entry name" value="YjgF_YER057c_UK114_family"/>
    <property type="match status" value="1"/>
</dbReference>
<dbReference type="NCBIfam" id="TIGR00004">
    <property type="entry name" value="Rid family detoxifying hydrolase"/>
    <property type="match status" value="1"/>
</dbReference>
<evidence type="ECO:0000313" key="2">
    <source>
        <dbReference type="EMBL" id="UXX80747.1"/>
    </source>
</evidence>
<dbReference type="SUPFAM" id="SSF55298">
    <property type="entry name" value="YjgF-like"/>
    <property type="match status" value="1"/>
</dbReference>
<dbReference type="Gene3D" id="3.30.1330.40">
    <property type="entry name" value="RutC-like"/>
    <property type="match status" value="1"/>
</dbReference>
<dbReference type="InterPro" id="IPR006056">
    <property type="entry name" value="RidA"/>
</dbReference>
<dbReference type="RefSeq" id="WP_263052476.1">
    <property type="nucleotide sequence ID" value="NZ_CP106735.1"/>
</dbReference>
<reference evidence="2" key="1">
    <citation type="submission" date="2022-10" db="EMBL/GenBank/DDBJ databases">
        <title>Comparative genomics and taxonomic characterization of three novel marine species of genus Reichenbachiella exhibiting antioxidant and polysaccharide degradation activities.</title>
        <authorList>
            <person name="Muhammad N."/>
            <person name="Lee Y.-J."/>
            <person name="Ko J."/>
            <person name="Kim S.-G."/>
        </authorList>
    </citation>
    <scope>NUCLEOTIDE SEQUENCE</scope>
    <source>
        <strain evidence="2">Wsw4-B4</strain>
    </source>
</reference>
<accession>A0ABY6D3L8</accession>
<gene>
    <name evidence="2" type="ORF">N7E81_06495</name>
</gene>
<evidence type="ECO:0000313" key="3">
    <source>
        <dbReference type="Proteomes" id="UP001062165"/>
    </source>
</evidence>
<dbReference type="PANTHER" id="PTHR11803">
    <property type="entry name" value="2-IMINOBUTANOATE/2-IMINOPROPANOATE DEAMINASE RIDA"/>
    <property type="match status" value="1"/>
</dbReference>
<keyword evidence="3" id="KW-1185">Reference proteome</keyword>
<organism evidence="2 3">
    <name type="scientific">Reichenbachiella carrageenanivorans</name>
    <dbReference type="NCBI Taxonomy" id="2979869"/>
    <lineage>
        <taxon>Bacteria</taxon>
        <taxon>Pseudomonadati</taxon>
        <taxon>Bacteroidota</taxon>
        <taxon>Cytophagia</taxon>
        <taxon>Cytophagales</taxon>
        <taxon>Reichenbachiellaceae</taxon>
        <taxon>Reichenbachiella</taxon>
    </lineage>
</organism>
<proteinExistence type="inferred from homology"/>
<protein>
    <submittedName>
        <fullName evidence="2">RidA family protein</fullName>
    </submittedName>
</protein>
<dbReference type="Proteomes" id="UP001062165">
    <property type="component" value="Chromosome"/>
</dbReference>